<name>A0A9Q0JSA7_9MAGN</name>
<protein>
    <recommendedName>
        <fullName evidence="2">Xylanase inhibitor N-terminal domain-containing protein</fullName>
    </recommendedName>
</protein>
<comment type="similarity">
    <text evidence="1">Belongs to the peptidase A1 family.</text>
</comment>
<dbReference type="InterPro" id="IPR021109">
    <property type="entry name" value="Peptidase_aspartic_dom_sf"/>
</dbReference>
<dbReference type="OrthoDB" id="2747330at2759"/>
<dbReference type="InterPro" id="IPR032861">
    <property type="entry name" value="TAXi_N"/>
</dbReference>
<dbReference type="Gene3D" id="2.40.70.10">
    <property type="entry name" value="Acid Proteases"/>
    <property type="match status" value="1"/>
</dbReference>
<gene>
    <name evidence="3" type="ORF">NE237_027821</name>
</gene>
<dbReference type="Proteomes" id="UP001141806">
    <property type="component" value="Unassembled WGS sequence"/>
</dbReference>
<reference evidence="3" key="1">
    <citation type="journal article" date="2023" name="Plant J.">
        <title>The genome of the king protea, Protea cynaroides.</title>
        <authorList>
            <person name="Chang J."/>
            <person name="Duong T.A."/>
            <person name="Schoeman C."/>
            <person name="Ma X."/>
            <person name="Roodt D."/>
            <person name="Barker N."/>
            <person name="Li Z."/>
            <person name="Van de Peer Y."/>
            <person name="Mizrachi E."/>
        </authorList>
    </citation>
    <scope>NUCLEOTIDE SEQUENCE</scope>
    <source>
        <tissue evidence="3">Young leaves</tissue>
    </source>
</reference>
<evidence type="ECO:0000259" key="2">
    <source>
        <dbReference type="Pfam" id="PF14543"/>
    </source>
</evidence>
<organism evidence="3 4">
    <name type="scientific">Protea cynaroides</name>
    <dbReference type="NCBI Taxonomy" id="273540"/>
    <lineage>
        <taxon>Eukaryota</taxon>
        <taxon>Viridiplantae</taxon>
        <taxon>Streptophyta</taxon>
        <taxon>Embryophyta</taxon>
        <taxon>Tracheophyta</taxon>
        <taxon>Spermatophyta</taxon>
        <taxon>Magnoliopsida</taxon>
        <taxon>Proteales</taxon>
        <taxon>Proteaceae</taxon>
        <taxon>Protea</taxon>
    </lineage>
</organism>
<feature type="domain" description="Xylanase inhibitor N-terminal" evidence="2">
    <location>
        <begin position="55"/>
        <end position="147"/>
    </location>
</feature>
<comment type="caution">
    <text evidence="3">The sequence shown here is derived from an EMBL/GenBank/DDBJ whole genome shotgun (WGS) entry which is preliminary data.</text>
</comment>
<evidence type="ECO:0000313" key="4">
    <source>
        <dbReference type="Proteomes" id="UP001141806"/>
    </source>
</evidence>
<proteinExistence type="inferred from homology"/>
<keyword evidence="4" id="KW-1185">Reference proteome</keyword>
<evidence type="ECO:0000256" key="1">
    <source>
        <dbReference type="ARBA" id="ARBA00007447"/>
    </source>
</evidence>
<sequence>MTMATGGRNATRAHSKDFSSSIISGLFQGNINIKLRPIPSLIPRNLFLLPLYPIHRCCARNLMCRFAVRSSYASTRSLTTMDVHHRQISTKTLTFQGTKVGKVKLRCGHDNEGLFVGAAGLLGLSQGRRSFPSQTRCQFGRKFSYLEDRQSSASMPLSVIFSEEEGEEER</sequence>
<accession>A0A9Q0JSA7</accession>
<dbReference type="Pfam" id="PF14543">
    <property type="entry name" value="TAXi_N"/>
    <property type="match status" value="1"/>
</dbReference>
<dbReference type="SUPFAM" id="SSF50630">
    <property type="entry name" value="Acid proteases"/>
    <property type="match status" value="1"/>
</dbReference>
<dbReference type="AlphaFoldDB" id="A0A9Q0JSA7"/>
<evidence type="ECO:0000313" key="3">
    <source>
        <dbReference type="EMBL" id="KAJ4950989.1"/>
    </source>
</evidence>
<dbReference type="EMBL" id="JAMYWD010000012">
    <property type="protein sequence ID" value="KAJ4950989.1"/>
    <property type="molecule type" value="Genomic_DNA"/>
</dbReference>